<sequence>MSCEDLLSVDYEVFGRVQERVLNSKTIRSNSNGLPFSSTPSQEESSSTVDMELEAGSETGCQDRGLGGTVEANGEECVTGTSVMSAQSQTGDSSCPPWR</sequence>
<feature type="region of interest" description="Disordered" evidence="1">
    <location>
        <begin position="26"/>
        <end position="72"/>
    </location>
</feature>
<evidence type="ECO:0000313" key="2">
    <source>
        <dbReference type="EMBL" id="KAJ3613028.1"/>
    </source>
</evidence>
<proteinExistence type="predicted"/>
<feature type="compositionally biased region" description="Low complexity" evidence="1">
    <location>
        <begin position="37"/>
        <end position="48"/>
    </location>
</feature>
<feature type="compositionally biased region" description="Polar residues" evidence="1">
    <location>
        <begin position="80"/>
        <end position="93"/>
    </location>
</feature>
<dbReference type="AlphaFoldDB" id="A0A9Q0EV25"/>
<feature type="region of interest" description="Disordered" evidence="1">
    <location>
        <begin position="80"/>
        <end position="99"/>
    </location>
</feature>
<dbReference type="OrthoDB" id="7961613at2759"/>
<feature type="compositionally biased region" description="Polar residues" evidence="1">
    <location>
        <begin position="26"/>
        <end position="36"/>
    </location>
</feature>
<protein>
    <submittedName>
        <fullName evidence="2">Uncharacterized protein</fullName>
    </submittedName>
</protein>
<reference evidence="2" key="1">
    <citation type="submission" date="2022-07" db="EMBL/GenBank/DDBJ databases">
        <title>Chromosome-level genome of Muraenolepis orangiensis.</title>
        <authorList>
            <person name="Kim J."/>
        </authorList>
    </citation>
    <scope>NUCLEOTIDE SEQUENCE</scope>
    <source>
        <strain evidence="2">KU_S4_2022</strain>
        <tissue evidence="2">Muscle</tissue>
    </source>
</reference>
<keyword evidence="3" id="KW-1185">Reference proteome</keyword>
<gene>
    <name evidence="2" type="ORF">NHX12_019284</name>
</gene>
<organism evidence="2 3">
    <name type="scientific">Muraenolepis orangiensis</name>
    <name type="common">Patagonian moray cod</name>
    <dbReference type="NCBI Taxonomy" id="630683"/>
    <lineage>
        <taxon>Eukaryota</taxon>
        <taxon>Metazoa</taxon>
        <taxon>Chordata</taxon>
        <taxon>Craniata</taxon>
        <taxon>Vertebrata</taxon>
        <taxon>Euteleostomi</taxon>
        <taxon>Actinopterygii</taxon>
        <taxon>Neopterygii</taxon>
        <taxon>Teleostei</taxon>
        <taxon>Neoteleostei</taxon>
        <taxon>Acanthomorphata</taxon>
        <taxon>Zeiogadaria</taxon>
        <taxon>Gadariae</taxon>
        <taxon>Gadiformes</taxon>
        <taxon>Muraenolepidoidei</taxon>
        <taxon>Muraenolepididae</taxon>
        <taxon>Muraenolepis</taxon>
    </lineage>
</organism>
<dbReference type="Proteomes" id="UP001148018">
    <property type="component" value="Unassembled WGS sequence"/>
</dbReference>
<name>A0A9Q0EV25_9TELE</name>
<evidence type="ECO:0000313" key="3">
    <source>
        <dbReference type="Proteomes" id="UP001148018"/>
    </source>
</evidence>
<comment type="caution">
    <text evidence="2">The sequence shown here is derived from an EMBL/GenBank/DDBJ whole genome shotgun (WGS) entry which is preliminary data.</text>
</comment>
<accession>A0A9Q0EV25</accession>
<dbReference type="EMBL" id="JANIIK010000035">
    <property type="protein sequence ID" value="KAJ3613028.1"/>
    <property type="molecule type" value="Genomic_DNA"/>
</dbReference>
<evidence type="ECO:0000256" key="1">
    <source>
        <dbReference type="SAM" id="MobiDB-lite"/>
    </source>
</evidence>